<feature type="region of interest" description="Disordered" evidence="1">
    <location>
        <begin position="1099"/>
        <end position="1119"/>
    </location>
</feature>
<keyword evidence="2" id="KW-1133">Transmembrane helix</keyword>
<feature type="region of interest" description="Disordered" evidence="1">
    <location>
        <begin position="1"/>
        <end position="70"/>
    </location>
</feature>
<organism evidence="3 4">
    <name type="scientific">Aaosphaeria arxii CBS 175.79</name>
    <dbReference type="NCBI Taxonomy" id="1450172"/>
    <lineage>
        <taxon>Eukaryota</taxon>
        <taxon>Fungi</taxon>
        <taxon>Dikarya</taxon>
        <taxon>Ascomycota</taxon>
        <taxon>Pezizomycotina</taxon>
        <taxon>Dothideomycetes</taxon>
        <taxon>Pleosporomycetidae</taxon>
        <taxon>Pleosporales</taxon>
        <taxon>Pleosporales incertae sedis</taxon>
        <taxon>Aaosphaeria</taxon>
    </lineage>
</organism>
<accession>A0A6A5XXY8</accession>
<dbReference type="EMBL" id="ML978068">
    <property type="protein sequence ID" value="KAF2017697.1"/>
    <property type="molecule type" value="Genomic_DNA"/>
</dbReference>
<evidence type="ECO:0000256" key="1">
    <source>
        <dbReference type="SAM" id="MobiDB-lite"/>
    </source>
</evidence>
<evidence type="ECO:0000313" key="4">
    <source>
        <dbReference type="Proteomes" id="UP000799778"/>
    </source>
</evidence>
<feature type="region of interest" description="Disordered" evidence="1">
    <location>
        <begin position="972"/>
        <end position="991"/>
    </location>
</feature>
<feature type="compositionally biased region" description="Basic and acidic residues" evidence="1">
    <location>
        <begin position="245"/>
        <end position="255"/>
    </location>
</feature>
<evidence type="ECO:0000256" key="2">
    <source>
        <dbReference type="SAM" id="Phobius"/>
    </source>
</evidence>
<keyword evidence="2" id="KW-0812">Transmembrane</keyword>
<dbReference type="RefSeq" id="XP_033386036.1">
    <property type="nucleotide sequence ID" value="XM_033530936.1"/>
</dbReference>
<reference evidence="3" key="1">
    <citation type="journal article" date="2020" name="Stud. Mycol.">
        <title>101 Dothideomycetes genomes: a test case for predicting lifestyles and emergence of pathogens.</title>
        <authorList>
            <person name="Haridas S."/>
            <person name="Albert R."/>
            <person name="Binder M."/>
            <person name="Bloem J."/>
            <person name="Labutti K."/>
            <person name="Salamov A."/>
            <person name="Andreopoulos B."/>
            <person name="Baker S."/>
            <person name="Barry K."/>
            <person name="Bills G."/>
            <person name="Bluhm B."/>
            <person name="Cannon C."/>
            <person name="Castanera R."/>
            <person name="Culley D."/>
            <person name="Daum C."/>
            <person name="Ezra D."/>
            <person name="Gonzalez J."/>
            <person name="Henrissat B."/>
            <person name="Kuo A."/>
            <person name="Liang C."/>
            <person name="Lipzen A."/>
            <person name="Lutzoni F."/>
            <person name="Magnuson J."/>
            <person name="Mondo S."/>
            <person name="Nolan M."/>
            <person name="Ohm R."/>
            <person name="Pangilinan J."/>
            <person name="Park H.-J."/>
            <person name="Ramirez L."/>
            <person name="Alfaro M."/>
            <person name="Sun H."/>
            <person name="Tritt A."/>
            <person name="Yoshinaga Y."/>
            <person name="Zwiers L.-H."/>
            <person name="Turgeon B."/>
            <person name="Goodwin S."/>
            <person name="Spatafora J."/>
            <person name="Crous P."/>
            <person name="Grigoriev I."/>
        </authorList>
    </citation>
    <scope>NUCLEOTIDE SEQUENCE</scope>
    <source>
        <strain evidence="3">CBS 175.79</strain>
    </source>
</reference>
<feature type="compositionally biased region" description="Low complexity" evidence="1">
    <location>
        <begin position="636"/>
        <end position="651"/>
    </location>
</feature>
<evidence type="ECO:0000313" key="3">
    <source>
        <dbReference type="EMBL" id="KAF2017697.1"/>
    </source>
</evidence>
<feature type="region of interest" description="Disordered" evidence="1">
    <location>
        <begin position="1147"/>
        <end position="1168"/>
    </location>
</feature>
<feature type="region of interest" description="Disordered" evidence="1">
    <location>
        <begin position="1014"/>
        <end position="1085"/>
    </location>
</feature>
<feature type="region of interest" description="Disordered" evidence="1">
    <location>
        <begin position="619"/>
        <end position="654"/>
    </location>
</feature>
<keyword evidence="4" id="KW-1185">Reference proteome</keyword>
<feature type="transmembrane region" description="Helical" evidence="2">
    <location>
        <begin position="1210"/>
        <end position="1231"/>
    </location>
</feature>
<feature type="region of interest" description="Disordered" evidence="1">
    <location>
        <begin position="234"/>
        <end position="263"/>
    </location>
</feature>
<sequence>MAVKVSQSRVSRHSIGDVDPTPLLHSPRPSLGSTAPSRTTTPLTLHEYRKQQHDTAVPANPPPGRRLRRKAAAPALNELEYAPLARRIPPQNYLPPSQRLQPSRSAVPLTSLYDTNESSPKASASTGLLDSPFRSQSAEPFGTAAWRNKPDTFSHRSNLVESKVGNWKPIKRLPKPLKPPLPTSPTLPVYKLPFEQHSSLTPSSPSSTDNLLSCGARTESSNVSLSLFPRPPHLIHAPLSPPDDNFDRPQQHERSFASTAPVTPPATPAVIHYRGTSFDLINPHDSLLLHDIETPSRGFDSTEYLPLSVSADRFHLDHNDMTARGRLFEDFSSAFNSIAKKENEVTDPDICSPPAARLPLGSGRDSLSPVDHHARSLASIHDFGKRSPESRFSLKQLAPLKQLTRTFTRKMEHGGAVEEQELYELRQPRISQNSVATSNTHGGFARSQHTSDITEASDQPLIGSAYTIRDPSLVAADDDSGPFEDSYSLPLTSMIPDEPSSQMGRANGDRLSTAMTDPDHRPYYDEVSIYPSSSVYDQDSEYGLSGLLSQRASRRISRLSEPLAIRNVNDGPSLYSPIGNATPRKDVQNFGSIASEVRTSEEKTDTISRLIAEYRQDLGMGNGNSPFDDPLPASKATADSPAARAQPASSSGIYDMQYLTNHPEVVDTTRGPGPPPLDSAPQLLSPQRHAAQTAFAQATNSDMMSASSYGDTRALLQTPRNITKDNMGDSQKMMTLNTLAASSSYSQGDDPSNSRTPEEALIQAEQIFEEAALEGRYNVTPSAWFKRGTDDLMLQEESAAPGDGKDEWETIEASSRRSHVSDGSSIADYSSSEGSRSVCQMSPKGSLPFPEEAYGLRKDSSLYRHPSPIATHDNPFSSSPPVLSDETNHIGTPRQSRSLLLPSSPPHFSNSPLARGSGLNRVEDYTTSGLRQFPWPTTSPYTLSEKETRELLISGPNDDILYDDVEGYSRTGDLSSSPFDGRGTGRASRGGEFANSFEKFTVLGSKVNLTGSPGGTGMHAVGSSIANTSSPGATWQTEPVRRSPRSGSEFYIESDCTSSFTPIHGAGQPRWTPEEHERSPSQETLFPSHHRMRTLLGRSGKRPSVSRSMHSAAGRNRSAVAGQTKLREMVLASDARTISTCRSDQFSNFHSRGGSERPSSSNTHTPLRGLPTHYSLSVLRNGPVASKESPHLLCPERACNPADEVTRWNLSWGIFALFCLFPPAIILYRWLGDLVITELTKGRFGSCAPRPKQVATYAGIIVNVGIVIAIIVPITYMHLNGSL</sequence>
<dbReference type="Proteomes" id="UP000799778">
    <property type="component" value="Unassembled WGS sequence"/>
</dbReference>
<feature type="compositionally biased region" description="Polar residues" evidence="1">
    <location>
        <begin position="31"/>
        <end position="43"/>
    </location>
</feature>
<feature type="compositionally biased region" description="Polar residues" evidence="1">
    <location>
        <begin position="112"/>
        <end position="138"/>
    </location>
</feature>
<gene>
    <name evidence="3" type="ORF">BU24DRAFT_449315</name>
</gene>
<feature type="transmembrane region" description="Helical" evidence="2">
    <location>
        <begin position="1254"/>
        <end position="1276"/>
    </location>
</feature>
<feature type="region of interest" description="Disordered" evidence="1">
    <location>
        <begin position="111"/>
        <end position="149"/>
    </location>
</feature>
<name>A0A6A5XXY8_9PLEO</name>
<feature type="compositionally biased region" description="Low complexity" evidence="1">
    <location>
        <begin position="821"/>
        <end position="835"/>
    </location>
</feature>
<protein>
    <submittedName>
        <fullName evidence="3">Uncharacterized protein</fullName>
    </submittedName>
</protein>
<proteinExistence type="predicted"/>
<feature type="region of interest" description="Disordered" evidence="1">
    <location>
        <begin position="797"/>
        <end position="904"/>
    </location>
</feature>
<keyword evidence="2" id="KW-0472">Membrane</keyword>
<dbReference type="GeneID" id="54288333"/>
<feature type="compositionally biased region" description="Polar residues" evidence="1">
    <location>
        <begin position="1024"/>
        <end position="1037"/>
    </location>
</feature>
<dbReference type="OrthoDB" id="5353066at2759"/>